<dbReference type="InterPro" id="IPR029068">
    <property type="entry name" value="Glyas_Bleomycin-R_OHBP_Dase"/>
</dbReference>
<dbReference type="EMBL" id="JAZGQL010000033">
    <property type="protein sequence ID" value="MEE6311343.1"/>
    <property type="molecule type" value="Genomic_DNA"/>
</dbReference>
<dbReference type="Pfam" id="PF18029">
    <property type="entry name" value="Glyoxalase_6"/>
    <property type="match status" value="1"/>
</dbReference>
<feature type="domain" description="Glyoxalase-like" evidence="1">
    <location>
        <begin position="9"/>
        <end position="109"/>
    </location>
</feature>
<dbReference type="SUPFAM" id="SSF54593">
    <property type="entry name" value="Glyoxalase/Bleomycin resistance protein/Dihydroxybiphenyl dioxygenase"/>
    <property type="match status" value="1"/>
</dbReference>
<name>A0ABU7SN14_9ACTN</name>
<proteinExistence type="predicted"/>
<organism evidence="2 3">
    <name type="scientific">Plantactinospora veratri</name>
    <dbReference type="NCBI Taxonomy" id="1436122"/>
    <lineage>
        <taxon>Bacteria</taxon>
        <taxon>Bacillati</taxon>
        <taxon>Actinomycetota</taxon>
        <taxon>Actinomycetes</taxon>
        <taxon>Micromonosporales</taxon>
        <taxon>Micromonosporaceae</taxon>
        <taxon>Plantactinospora</taxon>
    </lineage>
</organism>
<sequence>MHRSRTYAVIIDTPEAEVAAAANFWSGVFGTPARPEPDEPQFQVLSRAIPGLTTAIQSVDAPARYHLDIETDDVPAEVARLIALGATEVSTWLDCHVLRAPGGHLLCVIPVASDPELFRAQARTWPDPPSEPDGA</sequence>
<dbReference type="Gene3D" id="3.10.180.10">
    <property type="entry name" value="2,3-Dihydroxybiphenyl 1,2-Dioxygenase, domain 1"/>
    <property type="match status" value="1"/>
</dbReference>
<evidence type="ECO:0000313" key="3">
    <source>
        <dbReference type="Proteomes" id="UP001339911"/>
    </source>
</evidence>
<comment type="caution">
    <text evidence="2">The sequence shown here is derived from an EMBL/GenBank/DDBJ whole genome shotgun (WGS) entry which is preliminary data.</text>
</comment>
<dbReference type="RefSeq" id="WP_331211335.1">
    <property type="nucleotide sequence ID" value="NZ_JAZGQL010000033.1"/>
</dbReference>
<dbReference type="Proteomes" id="UP001339911">
    <property type="component" value="Unassembled WGS sequence"/>
</dbReference>
<accession>A0ABU7SN14</accession>
<evidence type="ECO:0000259" key="1">
    <source>
        <dbReference type="Pfam" id="PF18029"/>
    </source>
</evidence>
<reference evidence="2 3" key="1">
    <citation type="submission" date="2024-01" db="EMBL/GenBank/DDBJ databases">
        <title>Genome insights into Plantactinospora veratri sp. nov.</title>
        <authorList>
            <person name="Wang L."/>
        </authorList>
    </citation>
    <scope>NUCLEOTIDE SEQUENCE [LARGE SCALE GENOMIC DNA]</scope>
    <source>
        <strain evidence="2 3">NEAU-FHS4</strain>
    </source>
</reference>
<evidence type="ECO:0000313" key="2">
    <source>
        <dbReference type="EMBL" id="MEE6311343.1"/>
    </source>
</evidence>
<gene>
    <name evidence="2" type="ORF">V1634_31390</name>
</gene>
<protein>
    <submittedName>
        <fullName evidence="2">VOC family protein</fullName>
    </submittedName>
</protein>
<keyword evidence="3" id="KW-1185">Reference proteome</keyword>
<dbReference type="InterPro" id="IPR041581">
    <property type="entry name" value="Glyoxalase_6"/>
</dbReference>